<evidence type="ECO:0000256" key="8">
    <source>
        <dbReference type="ARBA" id="ARBA00024195"/>
    </source>
</evidence>
<dbReference type="VEuPathDB" id="VectorBase:ASTE006183"/>
<dbReference type="GO" id="GO:0045087">
    <property type="term" value="P:innate immune response"/>
    <property type="evidence" value="ECO:0007669"/>
    <property type="project" value="UniProtKB-KW"/>
</dbReference>
<organism evidence="10 11">
    <name type="scientific">Anopheles stephensi</name>
    <name type="common">Indo-Pakistan malaria mosquito</name>
    <dbReference type="NCBI Taxonomy" id="30069"/>
    <lineage>
        <taxon>Eukaryota</taxon>
        <taxon>Metazoa</taxon>
        <taxon>Ecdysozoa</taxon>
        <taxon>Arthropoda</taxon>
        <taxon>Hexapoda</taxon>
        <taxon>Insecta</taxon>
        <taxon>Pterygota</taxon>
        <taxon>Neoptera</taxon>
        <taxon>Endopterygota</taxon>
        <taxon>Diptera</taxon>
        <taxon>Nematocera</taxon>
        <taxon>Culicoidea</taxon>
        <taxon>Culicidae</taxon>
        <taxon>Anophelinae</taxon>
        <taxon>Anopheles</taxon>
    </lineage>
</organism>
<dbReference type="PANTHER" id="PTHR24256">
    <property type="entry name" value="TRYPTASE-RELATED"/>
    <property type="match status" value="1"/>
</dbReference>
<keyword evidence="5" id="KW-0391">Immunity</keyword>
<dbReference type="AlphaFoldDB" id="A0A182Y1U1"/>
<name>A0A182Y1U1_ANOST</name>
<dbReference type="InterPro" id="IPR043504">
    <property type="entry name" value="Peptidase_S1_PA_chymotrypsin"/>
</dbReference>
<protein>
    <recommendedName>
        <fullName evidence="9">Peptidase S1 domain-containing protein</fullName>
    </recommendedName>
</protein>
<keyword evidence="7" id="KW-0325">Glycoprotein</keyword>
<dbReference type="SMART" id="SM00020">
    <property type="entry name" value="Tryp_SPc"/>
    <property type="match status" value="1"/>
</dbReference>
<comment type="similarity">
    <text evidence="8">Belongs to the peptidase S1 family. CLIP subfamily.</text>
</comment>
<keyword evidence="11" id="KW-1185">Reference proteome</keyword>
<dbReference type="EnsemblMetazoa" id="ASTEI02427-RA">
    <property type="protein sequence ID" value="ASTEI02427-PA"/>
    <property type="gene ID" value="ASTEI02427"/>
</dbReference>
<dbReference type="InterPro" id="IPR009003">
    <property type="entry name" value="Peptidase_S1_PA"/>
</dbReference>
<keyword evidence="2" id="KW-0964">Secreted</keyword>
<dbReference type="InterPro" id="IPR051487">
    <property type="entry name" value="Ser/Thr_Proteases_Immune/Dev"/>
</dbReference>
<dbReference type="OMA" id="WILETIV"/>
<dbReference type="GO" id="GO:0004252">
    <property type="term" value="F:serine-type endopeptidase activity"/>
    <property type="evidence" value="ECO:0007669"/>
    <property type="project" value="InterPro"/>
</dbReference>
<evidence type="ECO:0000313" key="11">
    <source>
        <dbReference type="Proteomes" id="UP000076408"/>
    </source>
</evidence>
<evidence type="ECO:0000256" key="7">
    <source>
        <dbReference type="ARBA" id="ARBA00023180"/>
    </source>
</evidence>
<dbReference type="VEuPathDB" id="VectorBase:ASTEI02427"/>
<evidence type="ECO:0000256" key="1">
    <source>
        <dbReference type="ARBA" id="ARBA00004613"/>
    </source>
</evidence>
<evidence type="ECO:0000256" key="2">
    <source>
        <dbReference type="ARBA" id="ARBA00022525"/>
    </source>
</evidence>
<dbReference type="VEuPathDB" id="VectorBase:ASTE001551"/>
<dbReference type="Gene3D" id="2.40.10.10">
    <property type="entry name" value="Trypsin-like serine proteases"/>
    <property type="match status" value="6"/>
</dbReference>
<sequence length="889" mass="101021">MLRYVALGLYNVLLQSECVGDDCFRHQEAVIRRVTVHPNYGKDPRNNNIALVELQFPANLTNPHIGPICMPFVKELQKSKPLNLVVTSEEYFDLRSKQLTELAPSVCQRQLAQEGFLTSVKNVPWCAVDSDNRGQSPLMLNAGAALQALLQFDDQQLYFLRGVNLRNNLPNELPYLPELFTNVDRFLDWIVDNMKFKELEALWPTATKGSVTSREVRLKPIKHAEKRRLFNFTDCGRMSVSNETMDSNIIPWMGYLASDQTHLNATKDTRCAVTLISEWYVVGLAVCFSSNSTEYSVLFGINSVNGLKECTECVHPTQTIPVQKIIIHPRYSNSDYDNDIALAKLARPVDTSRPHVKPICLPLMDEVRSYDTSSLVAVSENEEGSHYLLAPIDDRYVDSTECQKRWVEMGLQFAIENVKICAQLERAPNNECFDLLTGASLHTIQPINTEDRHFLRGILEIKSKVCSSYFPLGAENVTDESSFTKSLAVLISEWYAIVPKRSVTSNISWRLMILGKYNPDDPTNCYTSTCEITHQMVEIKNVIVPPIDHPRQMLALIELLEPANLKLPYISPICLPFMQQLQRKTPTEVTISSNKQFAIVSKKLTMIDYLNCQQRLLLATHFVTFDGDFPCAIEAEKFRQVSLPSSLGSPLQMPVRMGGRARYFLYGMDTNEENIFSDLVYGPYLFGTIEPADLDWIVENMQFKERNTSLPIETRSADRERVSLAPMPDTSKRNLFNFNTCGINTLLSESYGLSSLVMSSTKERTSDFTVTRIENRYLHRDECQQRWNGLAVSFTVDNMKSCIITKRSSDDKCVGVFTGAALHTLQRVQSSDRHFLRGYVLILPRGCSVYYPAVYTNTEHYLSWMLENMDEPLFASNGSADLRDKLIFT</sequence>
<dbReference type="Pfam" id="PF00089">
    <property type="entry name" value="Trypsin"/>
    <property type="match status" value="2"/>
</dbReference>
<dbReference type="VEuPathDB" id="VectorBase:ASTEI20_037850"/>
<keyword evidence="3" id="KW-0399">Innate immunity</keyword>
<dbReference type="VEuPathDB" id="VectorBase:ASTEI20_042271"/>
<dbReference type="STRING" id="30069.A0A182Y1U1"/>
<keyword evidence="6" id="KW-1015">Disulfide bond</keyword>
<keyword evidence="4" id="KW-0732">Signal</keyword>
<comment type="subcellular location">
    <subcellularLocation>
        <location evidence="1">Secreted</location>
    </subcellularLocation>
</comment>
<feature type="domain" description="Peptidase S1" evidence="9">
    <location>
        <begin position="1"/>
        <end position="195"/>
    </location>
</feature>
<reference evidence="10" key="2">
    <citation type="submission" date="2020-05" db="UniProtKB">
        <authorList>
            <consortium name="EnsemblMetazoa"/>
        </authorList>
    </citation>
    <scope>IDENTIFICATION</scope>
    <source>
        <strain evidence="10">Indian</strain>
    </source>
</reference>
<dbReference type="SUPFAM" id="SSF50494">
    <property type="entry name" value="Trypsin-like serine proteases"/>
    <property type="match status" value="4"/>
</dbReference>
<evidence type="ECO:0000256" key="4">
    <source>
        <dbReference type="ARBA" id="ARBA00022729"/>
    </source>
</evidence>
<dbReference type="InterPro" id="IPR001254">
    <property type="entry name" value="Trypsin_dom"/>
</dbReference>
<dbReference type="Proteomes" id="UP000076408">
    <property type="component" value="Unassembled WGS sequence"/>
</dbReference>
<dbReference type="GO" id="GO:0006508">
    <property type="term" value="P:proteolysis"/>
    <property type="evidence" value="ECO:0007669"/>
    <property type="project" value="InterPro"/>
</dbReference>
<dbReference type="PROSITE" id="PS50240">
    <property type="entry name" value="TRYPSIN_DOM"/>
    <property type="match status" value="2"/>
</dbReference>
<accession>A0A182Y1U1</accession>
<evidence type="ECO:0000313" key="10">
    <source>
        <dbReference type="EnsemblMetazoa" id="ASTEI02427-PA"/>
    </source>
</evidence>
<dbReference type="VEuPathDB" id="VectorBase:ASTEI20_042947"/>
<evidence type="ECO:0000259" key="9">
    <source>
        <dbReference type="PROSITE" id="PS50240"/>
    </source>
</evidence>
<evidence type="ECO:0000256" key="3">
    <source>
        <dbReference type="ARBA" id="ARBA00022588"/>
    </source>
</evidence>
<evidence type="ECO:0000256" key="6">
    <source>
        <dbReference type="ARBA" id="ARBA00023157"/>
    </source>
</evidence>
<reference evidence="11" key="1">
    <citation type="journal article" date="2014" name="Genome Biol.">
        <title>Genome analysis of a major urban malaria vector mosquito, Anopheles stephensi.</title>
        <authorList>
            <person name="Jiang X."/>
            <person name="Peery A."/>
            <person name="Hall A.B."/>
            <person name="Sharma A."/>
            <person name="Chen X.G."/>
            <person name="Waterhouse R.M."/>
            <person name="Komissarov A."/>
            <person name="Riehle M.M."/>
            <person name="Shouche Y."/>
            <person name="Sharakhova M.V."/>
            <person name="Lawson D."/>
            <person name="Pakpour N."/>
            <person name="Arensburger P."/>
            <person name="Davidson V.L."/>
            <person name="Eiglmeier K."/>
            <person name="Emrich S."/>
            <person name="George P."/>
            <person name="Kennedy R.C."/>
            <person name="Mane S.P."/>
            <person name="Maslen G."/>
            <person name="Oringanje C."/>
            <person name="Qi Y."/>
            <person name="Settlage R."/>
            <person name="Tojo M."/>
            <person name="Tubio J.M."/>
            <person name="Unger M.F."/>
            <person name="Wang B."/>
            <person name="Vernick K.D."/>
            <person name="Ribeiro J.M."/>
            <person name="James A.A."/>
            <person name="Michel K."/>
            <person name="Riehle M.A."/>
            <person name="Luckhart S."/>
            <person name="Sharakhov I.V."/>
            <person name="Tu Z."/>
        </authorList>
    </citation>
    <scope>NUCLEOTIDE SEQUENCE [LARGE SCALE GENOMIC DNA]</scope>
    <source>
        <strain evidence="11">Indian</strain>
    </source>
</reference>
<feature type="domain" description="Peptidase S1" evidence="9">
    <location>
        <begin position="239"/>
        <end position="500"/>
    </location>
</feature>
<proteinExistence type="inferred from homology"/>
<dbReference type="GO" id="GO:0005576">
    <property type="term" value="C:extracellular region"/>
    <property type="evidence" value="ECO:0007669"/>
    <property type="project" value="UniProtKB-SubCell"/>
</dbReference>
<evidence type="ECO:0000256" key="5">
    <source>
        <dbReference type="ARBA" id="ARBA00022859"/>
    </source>
</evidence>